<comment type="caution">
    <text evidence="2">The sequence shown here is derived from an EMBL/GenBank/DDBJ whole genome shotgun (WGS) entry which is preliminary data.</text>
</comment>
<gene>
    <name evidence="2" type="ORF">MSPICULIGERA_LOCUS9184</name>
</gene>
<feature type="region of interest" description="Disordered" evidence="1">
    <location>
        <begin position="1"/>
        <end position="54"/>
    </location>
</feature>
<evidence type="ECO:0000256" key="1">
    <source>
        <dbReference type="SAM" id="MobiDB-lite"/>
    </source>
</evidence>
<feature type="compositionally biased region" description="Basic and acidic residues" evidence="1">
    <location>
        <begin position="1"/>
        <end position="25"/>
    </location>
</feature>
<feature type="non-terminal residue" evidence="2">
    <location>
        <position position="916"/>
    </location>
</feature>
<dbReference type="AlphaFoldDB" id="A0AA36CKZ4"/>
<sequence length="916" mass="105203">MSQHQLDRALERGDDIGEKREDIRQLFDYSMSTQESVEPDPPPEHHVGDPNLEASLEDVEEVVAEEDGDDVDEYDQLLHYDSSQESVVEVSGHAHEPAQLPLSQAQDFIDVFDSPQPAVEQPLPQEDQQEEQESHLVPTRQYVPGWHAEAAFQVKTAQLRRLLNARYGDRAESYFRIRACRGVLVQQWRRFLDKMDQLAEQVEQGRSRLIYTVGVFHGSNQQVPVAECNTATEFFLSCYSRLNVYEVLTALGYNNAVEVEADYDVVFCIELWPEKQMHTMLNNWVNDTSKPHYSAFGIPYLEVESDALEIYKELIAEGKIPWRMAGCIHRPTYRRHTAILDKLVREMRHTFTYREPVTVYLIIGPPGAGKSSFALDVLTGGDPRQAYWAQRGDYQEGYLGQRVFVLDECSQFYSLAIQGTSSSPFRIENLKEMTSSTCRFTINKKFGSQPFTSEIIALISNYPPEEWSLSEENLKHLLDRVHFKMQFDVTVLSPTRKLYTFNWSKGDGFTRTLNHNPAPPPLPGDWTDLYMHYQAMGEQRKQEQRERNTVHNFAHLHARTARDKEESCMRIVDHDQEEEARSQRPGPPTTLRTPTSSQLSRQDYTPEVLSDNRTMLTPQMANSTVATPRGTAAVKRRRPLRQVNVPVKTEEEMTSIVVEPTQEDRSDPPRRRGPYMLPMKLEDVEDDDLPRIHPDAIKCGHRADHFTNAPTKSVRHPGKEYVRADLIGQSRKTLKLGQPVLVLTRDNNGTVDWREARVRSLGVQGGITHPTMSQQWRRYWVTPLTHCPGRNAELFGKHQEDIRKLFGGRLRHMKVVDELPPEVYNNAGPEIVPERVEADEFPEVMMTARNLKRIREELRLAHAQHSQAIDAAHLADERRTAALMRCRELSDLEGQAIDALDRALLQEIGHIPFRHN</sequence>
<proteinExistence type="predicted"/>
<reference evidence="2" key="1">
    <citation type="submission" date="2023-06" db="EMBL/GenBank/DDBJ databases">
        <authorList>
            <person name="Delattre M."/>
        </authorList>
    </citation>
    <scope>NUCLEOTIDE SEQUENCE</scope>
    <source>
        <strain evidence="2">AF72</strain>
    </source>
</reference>
<keyword evidence="3" id="KW-1185">Reference proteome</keyword>
<dbReference type="InterPro" id="IPR027417">
    <property type="entry name" value="P-loop_NTPase"/>
</dbReference>
<feature type="region of interest" description="Disordered" evidence="1">
    <location>
        <begin position="574"/>
        <end position="603"/>
    </location>
</feature>
<accession>A0AA36CKZ4</accession>
<dbReference type="SUPFAM" id="SSF52540">
    <property type="entry name" value="P-loop containing nucleoside triphosphate hydrolases"/>
    <property type="match status" value="1"/>
</dbReference>
<feature type="compositionally biased region" description="Low complexity" evidence="1">
    <location>
        <begin position="589"/>
        <end position="601"/>
    </location>
</feature>
<protein>
    <submittedName>
        <fullName evidence="2">Uncharacterized protein</fullName>
    </submittedName>
</protein>
<organism evidence="2 3">
    <name type="scientific">Mesorhabditis spiculigera</name>
    <dbReference type="NCBI Taxonomy" id="96644"/>
    <lineage>
        <taxon>Eukaryota</taxon>
        <taxon>Metazoa</taxon>
        <taxon>Ecdysozoa</taxon>
        <taxon>Nematoda</taxon>
        <taxon>Chromadorea</taxon>
        <taxon>Rhabditida</taxon>
        <taxon>Rhabditina</taxon>
        <taxon>Rhabditomorpha</taxon>
        <taxon>Rhabditoidea</taxon>
        <taxon>Rhabditidae</taxon>
        <taxon>Mesorhabditinae</taxon>
        <taxon>Mesorhabditis</taxon>
    </lineage>
</organism>
<dbReference type="Proteomes" id="UP001177023">
    <property type="component" value="Unassembled WGS sequence"/>
</dbReference>
<evidence type="ECO:0000313" key="2">
    <source>
        <dbReference type="EMBL" id="CAJ0570748.1"/>
    </source>
</evidence>
<name>A0AA36CKZ4_9BILA</name>
<dbReference type="EMBL" id="CATQJA010002460">
    <property type="protein sequence ID" value="CAJ0570748.1"/>
    <property type="molecule type" value="Genomic_DNA"/>
</dbReference>
<feature type="region of interest" description="Disordered" evidence="1">
    <location>
        <begin position="115"/>
        <end position="134"/>
    </location>
</feature>
<evidence type="ECO:0000313" key="3">
    <source>
        <dbReference type="Proteomes" id="UP001177023"/>
    </source>
</evidence>